<reference evidence="3" key="2">
    <citation type="journal article" date="2019" name="IMA Fungus">
        <title>Genome sequencing and comparison of five Tilletia species to identify candidate genes for the detection of regulated species infecting wheat.</title>
        <authorList>
            <person name="Nguyen H.D.T."/>
            <person name="Sultana T."/>
            <person name="Kesanakurti P."/>
            <person name="Hambleton S."/>
        </authorList>
    </citation>
    <scope>NUCLEOTIDE SEQUENCE</scope>
    <source>
        <strain evidence="3">DAOMC 238032</strain>
    </source>
</reference>
<feature type="compositionally biased region" description="Basic and acidic residues" evidence="1">
    <location>
        <begin position="73"/>
        <end position="82"/>
    </location>
</feature>
<protein>
    <recommendedName>
        <fullName evidence="2">Ubiquitin-like domain-containing protein</fullName>
    </recommendedName>
</protein>
<dbReference type="Pfam" id="PF00240">
    <property type="entry name" value="ubiquitin"/>
    <property type="match status" value="2"/>
</dbReference>
<dbReference type="SMART" id="SM00213">
    <property type="entry name" value="UBQ"/>
    <property type="match status" value="2"/>
</dbReference>
<reference evidence="3" key="1">
    <citation type="submission" date="2016-04" db="EMBL/GenBank/DDBJ databases">
        <authorList>
            <person name="Nguyen H.D."/>
            <person name="Kesanakurti P."/>
            <person name="Cullis J."/>
            <person name="Levesque C.A."/>
            <person name="Hambleton S."/>
        </authorList>
    </citation>
    <scope>NUCLEOTIDE SEQUENCE</scope>
    <source>
        <strain evidence="3">DAOMC 238032</strain>
    </source>
</reference>
<organism evidence="3 4">
    <name type="scientific">Tilletia caries</name>
    <name type="common">wheat bunt fungus</name>
    <dbReference type="NCBI Taxonomy" id="13290"/>
    <lineage>
        <taxon>Eukaryota</taxon>
        <taxon>Fungi</taxon>
        <taxon>Dikarya</taxon>
        <taxon>Basidiomycota</taxon>
        <taxon>Ustilaginomycotina</taxon>
        <taxon>Exobasidiomycetes</taxon>
        <taxon>Tilletiales</taxon>
        <taxon>Tilletiaceae</taxon>
        <taxon>Tilletia</taxon>
    </lineage>
</organism>
<dbReference type="EMBL" id="LWDD02001484">
    <property type="protein sequence ID" value="KAE8247784.1"/>
    <property type="molecule type" value="Genomic_DNA"/>
</dbReference>
<proteinExistence type="predicted"/>
<dbReference type="InterPro" id="IPR050158">
    <property type="entry name" value="Ubiquitin_ubiquitin-like"/>
</dbReference>
<dbReference type="InterPro" id="IPR000626">
    <property type="entry name" value="Ubiquitin-like_dom"/>
</dbReference>
<accession>A0A177U4P2</accession>
<evidence type="ECO:0000313" key="4">
    <source>
        <dbReference type="Proteomes" id="UP000077671"/>
    </source>
</evidence>
<dbReference type="SUPFAM" id="SSF54236">
    <property type="entry name" value="Ubiquitin-like"/>
    <property type="match status" value="2"/>
</dbReference>
<dbReference type="Gene3D" id="3.10.20.90">
    <property type="entry name" value="Phosphatidylinositol 3-kinase Catalytic Subunit, Chain A, domain 1"/>
    <property type="match status" value="2"/>
</dbReference>
<feature type="region of interest" description="Disordered" evidence="1">
    <location>
        <begin position="53"/>
        <end position="82"/>
    </location>
</feature>
<feature type="domain" description="Ubiquitin-like" evidence="2">
    <location>
        <begin position="3"/>
        <end position="60"/>
    </location>
</feature>
<feature type="domain" description="Ubiquitin-like" evidence="2">
    <location>
        <begin position="86"/>
        <end position="161"/>
    </location>
</feature>
<dbReference type="PANTHER" id="PTHR10666">
    <property type="entry name" value="UBIQUITIN"/>
    <property type="match status" value="1"/>
</dbReference>
<name>A0A177U4P2_9BASI</name>
<dbReference type="InterPro" id="IPR029071">
    <property type="entry name" value="Ubiquitin-like_domsf"/>
</dbReference>
<gene>
    <name evidence="3" type="ORF">A4X03_0g6955</name>
</gene>
<dbReference type="InterPro" id="IPR019956">
    <property type="entry name" value="Ubiquitin_dom"/>
</dbReference>
<dbReference type="PRINTS" id="PR00348">
    <property type="entry name" value="UBIQUITIN"/>
</dbReference>
<evidence type="ECO:0000256" key="1">
    <source>
        <dbReference type="SAM" id="MobiDB-lite"/>
    </source>
</evidence>
<evidence type="ECO:0000313" key="3">
    <source>
        <dbReference type="EMBL" id="KAE8247784.1"/>
    </source>
</evidence>
<dbReference type="Proteomes" id="UP000077671">
    <property type="component" value="Unassembled WGS sequence"/>
</dbReference>
<dbReference type="AlphaFoldDB" id="A0A177U4P2"/>
<dbReference type="CDD" id="cd17039">
    <property type="entry name" value="Ubl_ubiquitin_like"/>
    <property type="match status" value="1"/>
</dbReference>
<feature type="compositionally biased region" description="Polar residues" evidence="1">
    <location>
        <begin position="55"/>
        <end position="69"/>
    </location>
</feature>
<evidence type="ECO:0000259" key="2">
    <source>
        <dbReference type="PROSITE" id="PS50053"/>
    </source>
</evidence>
<comment type="caution">
    <text evidence="3">The sequence shown here is derived from an EMBL/GenBank/DDBJ whole genome shotgun (WGS) entry which is preliminary data.</text>
</comment>
<dbReference type="PROSITE" id="PS50053">
    <property type="entry name" value="UBIQUITIN_2"/>
    <property type="match status" value="2"/>
</dbReference>
<sequence>MEISHSITTASGKTITFEVDSSGGVDKVTTKIQGKKGVSMYEQRLILNGDRLHTDSTLSNDKGQHQTPADRSLSSDEPRSSESDKIWVYFQNDEGDKFILDVDPSAPMGSVRWDVQQGLGVPVVDQMFRFCGKPLSDLDTFSGFNIGDDDVIDVVRRIPSAGSQIALTPLL</sequence>